<evidence type="ECO:0000313" key="1">
    <source>
        <dbReference type="EMBL" id="QJA95265.1"/>
    </source>
</evidence>
<accession>A0A6M3LRR1</accession>
<name>A0A6M3LRR1_9ZZZZ</name>
<gene>
    <name evidence="1" type="ORF">MM415B05508_0003</name>
</gene>
<dbReference type="EMBL" id="MT143300">
    <property type="protein sequence ID" value="QJA95265.1"/>
    <property type="molecule type" value="Genomic_DNA"/>
</dbReference>
<protein>
    <submittedName>
        <fullName evidence="1">Uncharacterized protein</fullName>
    </submittedName>
</protein>
<organism evidence="1">
    <name type="scientific">viral metagenome</name>
    <dbReference type="NCBI Taxonomy" id="1070528"/>
    <lineage>
        <taxon>unclassified sequences</taxon>
        <taxon>metagenomes</taxon>
        <taxon>organismal metagenomes</taxon>
    </lineage>
</organism>
<proteinExistence type="predicted"/>
<dbReference type="AlphaFoldDB" id="A0A6M3LRR1"/>
<reference evidence="1" key="1">
    <citation type="submission" date="2020-03" db="EMBL/GenBank/DDBJ databases">
        <title>The deep terrestrial virosphere.</title>
        <authorList>
            <person name="Holmfeldt K."/>
            <person name="Nilsson E."/>
            <person name="Simone D."/>
            <person name="Lopez-Fernandez M."/>
            <person name="Wu X."/>
            <person name="de Brujin I."/>
            <person name="Lundin D."/>
            <person name="Andersson A."/>
            <person name="Bertilsson S."/>
            <person name="Dopson M."/>
        </authorList>
    </citation>
    <scope>NUCLEOTIDE SEQUENCE</scope>
    <source>
        <strain evidence="1">MM415B05508</strain>
    </source>
</reference>
<sequence length="66" mass="7556">MCEHFIIENGYPVCKYAGMVCGCEGNPNNCDPEAQDLMDSEVAHEMEFNEKLGDMIDAMEVRYDFR</sequence>